<dbReference type="InterPro" id="IPR012675">
    <property type="entry name" value="Beta-grasp_dom_sf"/>
</dbReference>
<dbReference type="PROSITE" id="PS51085">
    <property type="entry name" value="2FE2S_FER_2"/>
    <property type="match status" value="1"/>
</dbReference>
<dbReference type="Proteomes" id="UP001153404">
    <property type="component" value="Unassembled WGS sequence"/>
</dbReference>
<dbReference type="SUPFAM" id="SSF54292">
    <property type="entry name" value="2Fe-2S ferredoxin-like"/>
    <property type="match status" value="1"/>
</dbReference>
<dbReference type="GO" id="GO:0016491">
    <property type="term" value="F:oxidoreductase activity"/>
    <property type="evidence" value="ECO:0007669"/>
    <property type="project" value="UniProtKB-KW"/>
</dbReference>
<evidence type="ECO:0000256" key="4">
    <source>
        <dbReference type="ARBA" id="ARBA00023004"/>
    </source>
</evidence>
<dbReference type="PANTHER" id="PTHR44379:SF5">
    <property type="entry name" value="OXIDOREDUCTASE WITH IRON-SULFUR SUBUNIT"/>
    <property type="match status" value="1"/>
</dbReference>
<dbReference type="Pfam" id="PF00111">
    <property type="entry name" value="Fer2"/>
    <property type="match status" value="1"/>
</dbReference>
<keyword evidence="8" id="KW-1185">Reference proteome</keyword>
<dbReference type="EMBL" id="JAPDIA010000008">
    <property type="protein sequence ID" value="MDG0812777.1"/>
    <property type="molecule type" value="Genomic_DNA"/>
</dbReference>
<evidence type="ECO:0000256" key="5">
    <source>
        <dbReference type="ARBA" id="ARBA00023014"/>
    </source>
</evidence>
<dbReference type="Gene3D" id="3.10.20.30">
    <property type="match status" value="1"/>
</dbReference>
<dbReference type="InterPro" id="IPR006058">
    <property type="entry name" value="2Fe2S_fd_BS"/>
</dbReference>
<evidence type="ECO:0000256" key="3">
    <source>
        <dbReference type="ARBA" id="ARBA00023002"/>
    </source>
</evidence>
<name>A0A9X4KXP4_9BACL</name>
<evidence type="ECO:0000313" key="8">
    <source>
        <dbReference type="Proteomes" id="UP001153404"/>
    </source>
</evidence>
<gene>
    <name evidence="7" type="ORF">OMP40_28235</name>
</gene>
<dbReference type="InterPro" id="IPR036884">
    <property type="entry name" value="2Fe-2S-bd_dom_sf"/>
</dbReference>
<dbReference type="RefSeq" id="WP_277536278.1">
    <property type="nucleotide sequence ID" value="NZ_JAPDIA010000008.1"/>
</dbReference>
<keyword evidence="1" id="KW-0001">2Fe-2S</keyword>
<dbReference type="Pfam" id="PF01799">
    <property type="entry name" value="Fer2_2"/>
    <property type="match status" value="1"/>
</dbReference>
<dbReference type="InterPro" id="IPR051452">
    <property type="entry name" value="Diverse_Oxidoreductases"/>
</dbReference>
<dbReference type="GO" id="GO:0046872">
    <property type="term" value="F:metal ion binding"/>
    <property type="evidence" value="ECO:0007669"/>
    <property type="project" value="UniProtKB-KW"/>
</dbReference>
<dbReference type="PROSITE" id="PS00197">
    <property type="entry name" value="2FE2S_FER_1"/>
    <property type="match status" value="1"/>
</dbReference>
<organism evidence="7 8">
    <name type="scientific">Cohnella rhizosphaerae</name>
    <dbReference type="NCBI Taxonomy" id="1457232"/>
    <lineage>
        <taxon>Bacteria</taxon>
        <taxon>Bacillati</taxon>
        <taxon>Bacillota</taxon>
        <taxon>Bacilli</taxon>
        <taxon>Bacillales</taxon>
        <taxon>Paenibacillaceae</taxon>
        <taxon>Cohnella</taxon>
    </lineage>
</organism>
<keyword evidence="2" id="KW-0479">Metal-binding</keyword>
<dbReference type="AlphaFoldDB" id="A0A9X4KXP4"/>
<dbReference type="FunFam" id="1.10.150.120:FF:000003">
    <property type="entry name" value="Carbon monoxide dehydrogenase, small subunit"/>
    <property type="match status" value="1"/>
</dbReference>
<dbReference type="GO" id="GO:0051537">
    <property type="term" value="F:2 iron, 2 sulfur cluster binding"/>
    <property type="evidence" value="ECO:0007669"/>
    <property type="project" value="UniProtKB-KW"/>
</dbReference>
<evidence type="ECO:0000259" key="6">
    <source>
        <dbReference type="PROSITE" id="PS51085"/>
    </source>
</evidence>
<dbReference type="InterPro" id="IPR036010">
    <property type="entry name" value="2Fe-2S_ferredoxin-like_sf"/>
</dbReference>
<evidence type="ECO:0000313" key="7">
    <source>
        <dbReference type="EMBL" id="MDG0812777.1"/>
    </source>
</evidence>
<accession>A0A9X4KXP4</accession>
<dbReference type="PANTHER" id="PTHR44379">
    <property type="entry name" value="OXIDOREDUCTASE WITH IRON-SULFUR SUBUNIT"/>
    <property type="match status" value="1"/>
</dbReference>
<keyword evidence="3" id="KW-0560">Oxidoreductase</keyword>
<reference evidence="7" key="1">
    <citation type="submission" date="2022-10" db="EMBL/GenBank/DDBJ databases">
        <title>Comparative genomic analysis of Cohnella hashimotonis sp. nov., isolated from the International Space Station.</title>
        <authorList>
            <person name="Simpson A."/>
            <person name="Venkateswaran K."/>
        </authorList>
    </citation>
    <scope>NUCLEOTIDE SEQUENCE</scope>
    <source>
        <strain evidence="7">DSM 28161</strain>
    </source>
</reference>
<comment type="caution">
    <text evidence="7">The sequence shown here is derived from an EMBL/GenBank/DDBJ whole genome shotgun (WGS) entry which is preliminary data.</text>
</comment>
<dbReference type="Gene3D" id="1.10.150.120">
    <property type="entry name" value="[2Fe-2S]-binding domain"/>
    <property type="match status" value="1"/>
</dbReference>
<feature type="domain" description="2Fe-2S ferredoxin-type" evidence="6">
    <location>
        <begin position="31"/>
        <end position="107"/>
    </location>
</feature>
<dbReference type="InterPro" id="IPR002888">
    <property type="entry name" value="2Fe-2S-bd"/>
</dbReference>
<protein>
    <submittedName>
        <fullName evidence="7">(2Fe-2S)-binding protein</fullName>
    </submittedName>
</protein>
<sequence length="193" mass="20551">MNDKEPVQLRASVSPVNGLHDAALEAPAAFTAWECTVNGKPVQLQLPQAKRLLDIVREDLGLTGTKRACEIGRCGACMVLVDGAPVNACLMMAYQCAGRDLVTIEGIAEVGGLHRVQRAFLEEGGYQCGYCTPGMIVSTKALLDANPDPSPEEVQEALSGNLCRCTGYGGILRAVQRAIEEGRESDGDEHHDG</sequence>
<evidence type="ECO:0000256" key="2">
    <source>
        <dbReference type="ARBA" id="ARBA00022723"/>
    </source>
</evidence>
<evidence type="ECO:0000256" key="1">
    <source>
        <dbReference type="ARBA" id="ARBA00022714"/>
    </source>
</evidence>
<keyword evidence="4" id="KW-0408">Iron</keyword>
<dbReference type="SUPFAM" id="SSF47741">
    <property type="entry name" value="CO dehydrogenase ISP C-domain like"/>
    <property type="match status" value="1"/>
</dbReference>
<keyword evidence="5" id="KW-0411">Iron-sulfur</keyword>
<proteinExistence type="predicted"/>
<dbReference type="InterPro" id="IPR001041">
    <property type="entry name" value="2Fe-2S_ferredoxin-type"/>
</dbReference>